<comment type="subcellular location">
    <subcellularLocation>
        <location evidence="1">Membrane</location>
    </subcellularLocation>
</comment>
<protein>
    <recommendedName>
        <fullName evidence="4">Acyltransferase 3 domain-containing protein</fullName>
    </recommendedName>
</protein>
<dbReference type="STRING" id="1314751.GCA_001591425_00259"/>
<keyword evidence="3" id="KW-0472">Membrane</keyword>
<feature type="transmembrane region" description="Helical" evidence="3">
    <location>
        <begin position="185"/>
        <end position="208"/>
    </location>
</feature>
<feature type="transmembrane region" description="Helical" evidence="3">
    <location>
        <begin position="354"/>
        <end position="376"/>
    </location>
</feature>
<accession>A0A223KRF2</accession>
<feature type="transmembrane region" description="Helical" evidence="3">
    <location>
        <begin position="220"/>
        <end position="241"/>
    </location>
</feature>
<feature type="transmembrane region" description="Helical" evidence="3">
    <location>
        <begin position="323"/>
        <end position="342"/>
    </location>
</feature>
<feature type="transmembrane region" description="Helical" evidence="3">
    <location>
        <begin position="91"/>
        <end position="112"/>
    </location>
</feature>
<reference evidence="5 6" key="1">
    <citation type="submission" date="2016-12" db="EMBL/GenBank/DDBJ databases">
        <title>The whole genome sequencing and assembly of Bacillus cohnii DSM 6307T strain.</title>
        <authorList>
            <person name="Lee Y.-J."/>
            <person name="Yi H."/>
            <person name="Bahn Y.-S."/>
            <person name="Kim J.F."/>
            <person name="Lee D.-W."/>
        </authorList>
    </citation>
    <scope>NUCLEOTIDE SEQUENCE [LARGE SCALE GENOMIC DNA]</scope>
    <source>
        <strain evidence="5 6">DSM 6307</strain>
    </source>
</reference>
<proteinExistence type="inferred from homology"/>
<dbReference type="PANTHER" id="PTHR36927">
    <property type="entry name" value="BLR4337 PROTEIN"/>
    <property type="match status" value="1"/>
</dbReference>
<feature type="transmembrane region" description="Helical" evidence="3">
    <location>
        <begin position="47"/>
        <end position="71"/>
    </location>
</feature>
<feature type="transmembrane region" description="Helical" evidence="3">
    <location>
        <begin position="7"/>
        <end position="27"/>
    </location>
</feature>
<dbReference type="InterPro" id="IPR002656">
    <property type="entry name" value="Acyl_transf_3_dom"/>
</dbReference>
<dbReference type="Pfam" id="PF01757">
    <property type="entry name" value="Acyl_transf_3"/>
    <property type="match status" value="1"/>
</dbReference>
<gene>
    <name evidence="5" type="ORF">BC6307_11905</name>
</gene>
<keyword evidence="3" id="KW-1133">Transmembrane helix</keyword>
<evidence type="ECO:0000256" key="2">
    <source>
        <dbReference type="ARBA" id="ARBA00007400"/>
    </source>
</evidence>
<sequence length="386" mass="44872">MKQKVNHLFFFDNLKIGLIMLVVVHHAGQAYGPGGWWYFQEGEVLNWLGRFFAVNAAFFMSLFFFLSAYFLPQSIDRKGSKTFIKERFIRIGVPLLIGFVVMIPLLMYFYYINFRGYETISFFSYYVNIFFGLADKPTDWTGPAWPDMQFGHLWFLEHLLVYAFVLAVWAYFFPKNIEKQTYKNIKGYQILLFILGVSLATFIIRIWYPIDYWTGVLGFIQTEFAHVPQYVSFFALGIIAYRRAWLLNSNARFGYVWLSIGVVLTAVLYFGGEAMYPFLLKGGANVGSLSRSFIETLLCFSLVVGLLILFREKVNGTNRIAKILANNVFVVYFIHVPVVVFLQYSLSNLPVSVLIKFLLTGFFGIILSFFFSHFVWRKTPYIKKLM</sequence>
<evidence type="ECO:0000256" key="1">
    <source>
        <dbReference type="ARBA" id="ARBA00004370"/>
    </source>
</evidence>
<name>A0A223KRF2_9BACI</name>
<dbReference type="KEGG" id="bcoh:BC6307_11905"/>
<dbReference type="RefSeq" id="WP_066411063.1">
    <property type="nucleotide sequence ID" value="NZ_CP018866.1"/>
</dbReference>
<organism evidence="5 6">
    <name type="scientific">Sutcliffiella cohnii</name>
    <dbReference type="NCBI Taxonomy" id="33932"/>
    <lineage>
        <taxon>Bacteria</taxon>
        <taxon>Bacillati</taxon>
        <taxon>Bacillota</taxon>
        <taxon>Bacilli</taxon>
        <taxon>Bacillales</taxon>
        <taxon>Bacillaceae</taxon>
        <taxon>Sutcliffiella</taxon>
    </lineage>
</organism>
<dbReference type="Proteomes" id="UP000215224">
    <property type="component" value="Chromosome"/>
</dbReference>
<evidence type="ECO:0000256" key="3">
    <source>
        <dbReference type="SAM" id="Phobius"/>
    </source>
</evidence>
<keyword evidence="6" id="KW-1185">Reference proteome</keyword>
<feature type="domain" description="Acyltransferase 3" evidence="4">
    <location>
        <begin position="10"/>
        <end position="372"/>
    </location>
</feature>
<dbReference type="EMBL" id="CP018866">
    <property type="protein sequence ID" value="AST91928.1"/>
    <property type="molecule type" value="Genomic_DNA"/>
</dbReference>
<dbReference type="GO" id="GO:0016747">
    <property type="term" value="F:acyltransferase activity, transferring groups other than amino-acyl groups"/>
    <property type="evidence" value="ECO:0007669"/>
    <property type="project" value="InterPro"/>
</dbReference>
<feature type="transmembrane region" description="Helical" evidence="3">
    <location>
        <begin position="153"/>
        <end position="173"/>
    </location>
</feature>
<feature type="transmembrane region" description="Helical" evidence="3">
    <location>
        <begin position="253"/>
        <end position="272"/>
    </location>
</feature>
<feature type="transmembrane region" description="Helical" evidence="3">
    <location>
        <begin position="292"/>
        <end position="311"/>
    </location>
</feature>
<evidence type="ECO:0000259" key="4">
    <source>
        <dbReference type="Pfam" id="PF01757"/>
    </source>
</evidence>
<evidence type="ECO:0000313" key="6">
    <source>
        <dbReference type="Proteomes" id="UP000215224"/>
    </source>
</evidence>
<evidence type="ECO:0000313" key="5">
    <source>
        <dbReference type="EMBL" id="AST91928.1"/>
    </source>
</evidence>
<keyword evidence="3" id="KW-0812">Transmembrane</keyword>
<comment type="similarity">
    <text evidence="2">Belongs to the acyltransferase 3 family.</text>
</comment>
<dbReference type="InterPro" id="IPR050623">
    <property type="entry name" value="Glucan_succinyl_AcylTrfase"/>
</dbReference>
<dbReference type="AlphaFoldDB" id="A0A223KRF2"/>